<dbReference type="RefSeq" id="WP_073616538.1">
    <property type="nucleotide sequence ID" value="NZ_FRFE01000043.1"/>
</dbReference>
<evidence type="ECO:0000256" key="8">
    <source>
        <dbReference type="ARBA" id="ARBA00023012"/>
    </source>
</evidence>
<dbReference type="PRINTS" id="PR00344">
    <property type="entry name" value="BCTRLSENSOR"/>
</dbReference>
<evidence type="ECO:0000256" key="9">
    <source>
        <dbReference type="SAM" id="Coils"/>
    </source>
</evidence>
<name>A0A1M7YJY5_9BACT</name>
<organism evidence="13 14">
    <name type="scientific">Desulfopila aestuarii DSM 18488</name>
    <dbReference type="NCBI Taxonomy" id="1121416"/>
    <lineage>
        <taxon>Bacteria</taxon>
        <taxon>Pseudomonadati</taxon>
        <taxon>Thermodesulfobacteriota</taxon>
        <taxon>Desulfobulbia</taxon>
        <taxon>Desulfobulbales</taxon>
        <taxon>Desulfocapsaceae</taxon>
        <taxon>Desulfopila</taxon>
    </lineage>
</organism>
<dbReference type="Gene3D" id="1.10.287.130">
    <property type="match status" value="1"/>
</dbReference>
<dbReference type="EC" id="2.7.13.3" evidence="2"/>
<evidence type="ECO:0000313" key="14">
    <source>
        <dbReference type="Proteomes" id="UP000184603"/>
    </source>
</evidence>
<dbReference type="SMART" id="SM00091">
    <property type="entry name" value="PAS"/>
    <property type="match status" value="1"/>
</dbReference>
<dbReference type="InterPro" id="IPR036097">
    <property type="entry name" value="HisK_dim/P_sf"/>
</dbReference>
<dbReference type="InterPro" id="IPR000700">
    <property type="entry name" value="PAS-assoc_C"/>
</dbReference>
<dbReference type="InterPro" id="IPR004358">
    <property type="entry name" value="Sig_transdc_His_kin-like_C"/>
</dbReference>
<evidence type="ECO:0000256" key="4">
    <source>
        <dbReference type="ARBA" id="ARBA00022679"/>
    </source>
</evidence>
<dbReference type="InterPro" id="IPR001610">
    <property type="entry name" value="PAC"/>
</dbReference>
<dbReference type="InterPro" id="IPR018771">
    <property type="entry name" value="PocR_dom"/>
</dbReference>
<dbReference type="SUPFAM" id="SSF55785">
    <property type="entry name" value="PYP-like sensor domain (PAS domain)"/>
    <property type="match status" value="1"/>
</dbReference>
<dbReference type="AlphaFoldDB" id="A0A1M7YJY5"/>
<dbReference type="PROSITE" id="PS50109">
    <property type="entry name" value="HIS_KIN"/>
    <property type="match status" value="1"/>
</dbReference>
<dbReference type="Pfam" id="PF10114">
    <property type="entry name" value="PocR"/>
    <property type="match status" value="1"/>
</dbReference>
<dbReference type="CDD" id="cd00130">
    <property type="entry name" value="PAS"/>
    <property type="match status" value="1"/>
</dbReference>
<dbReference type="PANTHER" id="PTHR43065:SF46">
    <property type="entry name" value="C4-DICARBOXYLATE TRANSPORT SENSOR PROTEIN DCTB"/>
    <property type="match status" value="1"/>
</dbReference>
<feature type="domain" description="PAC" evidence="12">
    <location>
        <begin position="312"/>
        <end position="366"/>
    </location>
</feature>
<dbReference type="InterPro" id="IPR035965">
    <property type="entry name" value="PAS-like_dom_sf"/>
</dbReference>
<evidence type="ECO:0000256" key="3">
    <source>
        <dbReference type="ARBA" id="ARBA00022553"/>
    </source>
</evidence>
<evidence type="ECO:0000256" key="5">
    <source>
        <dbReference type="ARBA" id="ARBA00022741"/>
    </source>
</evidence>
<proteinExistence type="predicted"/>
<dbReference type="Gene3D" id="3.30.450.20">
    <property type="entry name" value="PAS domain"/>
    <property type="match status" value="1"/>
</dbReference>
<dbReference type="SMART" id="SM00086">
    <property type="entry name" value="PAC"/>
    <property type="match status" value="1"/>
</dbReference>
<dbReference type="EMBL" id="FRFE01000043">
    <property type="protein sequence ID" value="SHO52922.1"/>
    <property type="molecule type" value="Genomic_DNA"/>
</dbReference>
<keyword evidence="9" id="KW-0175">Coiled coil</keyword>
<evidence type="ECO:0000256" key="7">
    <source>
        <dbReference type="ARBA" id="ARBA00022840"/>
    </source>
</evidence>
<dbReference type="PROSITE" id="PS50112">
    <property type="entry name" value="PAS"/>
    <property type="match status" value="1"/>
</dbReference>
<dbReference type="CDD" id="cd00082">
    <property type="entry name" value="HisKA"/>
    <property type="match status" value="1"/>
</dbReference>
<dbReference type="OrthoDB" id="9769169at2"/>
<dbReference type="SMART" id="SM00387">
    <property type="entry name" value="HATPase_c"/>
    <property type="match status" value="1"/>
</dbReference>
<reference evidence="13 14" key="1">
    <citation type="submission" date="2016-12" db="EMBL/GenBank/DDBJ databases">
        <authorList>
            <person name="Song W.-J."/>
            <person name="Kurnit D.M."/>
        </authorList>
    </citation>
    <scope>NUCLEOTIDE SEQUENCE [LARGE SCALE GENOMIC DNA]</scope>
    <source>
        <strain evidence="13 14">DSM 18488</strain>
    </source>
</reference>
<protein>
    <recommendedName>
        <fullName evidence="2">histidine kinase</fullName>
        <ecNumber evidence="2">2.7.13.3</ecNumber>
    </recommendedName>
</protein>
<dbReference type="SUPFAM" id="SSF47384">
    <property type="entry name" value="Homodimeric domain of signal transducing histidine kinase"/>
    <property type="match status" value="1"/>
</dbReference>
<keyword evidence="14" id="KW-1185">Reference proteome</keyword>
<dbReference type="GO" id="GO:0005524">
    <property type="term" value="F:ATP binding"/>
    <property type="evidence" value="ECO:0007669"/>
    <property type="project" value="UniProtKB-KW"/>
</dbReference>
<evidence type="ECO:0000313" key="13">
    <source>
        <dbReference type="EMBL" id="SHO52922.1"/>
    </source>
</evidence>
<dbReference type="STRING" id="1121416.SAMN02745220_04837"/>
<gene>
    <name evidence="13" type="ORF">SAMN02745220_04837</name>
</gene>
<evidence type="ECO:0000259" key="10">
    <source>
        <dbReference type="PROSITE" id="PS50109"/>
    </source>
</evidence>
<dbReference type="Gene3D" id="3.30.565.10">
    <property type="entry name" value="Histidine kinase-like ATPase, C-terminal domain"/>
    <property type="match status" value="1"/>
</dbReference>
<sequence length="640" mass="71341">MNEQTPPDATQEENAWNYTLPDLVSLELLQRIQDSFAIANQVASTITDVNGNPITRFSNHSGVCKIVRNSEKGLANCIRSAEALGQQAAETQKPFYKKCLSCGFADAAAPIIVDGHHIANWLIGQYYIGDVDDKRIIEYAAEIDVDPDSMLLAFQEMPRLSRERFEKILDFLWLMANEISRMGYLNLKLKQQAEELEITRQQLMQQKSDLELAVADRTQELQDVNLTLRQELVQKDRIQQQQNRLLTAIEKLGEAIAITDVDGNIIYINPAFTDITGYSTEEVIGQNPRILKSGRHSNSFYREFWQTVISKGTWSGRFINKRKDGTIYTEESTVSAVRDENSKVISYVAIKRDISKELELERQLLQAVKLESIGTMAAGIAHEINTPVQYIGSNLEFLQDAFADLQEFVTYIEQQQPPSGTPEISNKLEEIDWEYLNEEIPKTFEQSKEGIHQISSIVLAMKEFAHPGTRAMAPADLNKILQSVMTVSRNEWKYVATIATDFQDRLRDVPCLADEISHVLLNIIVNAAQAIAEQQQGNANAPKGQITITTRAEGDSAVIIIADNGPGISAEILDKIFDPFFTTKSVGKGTGQGLAIAYDTVVNKHGGTINCTSAEGLGAEFRITLPFETFQANGSETPSP</sequence>
<evidence type="ECO:0000256" key="6">
    <source>
        <dbReference type="ARBA" id="ARBA00022777"/>
    </source>
</evidence>
<keyword evidence="8" id="KW-0902">Two-component regulatory system</keyword>
<dbReference type="Pfam" id="PF13426">
    <property type="entry name" value="PAS_9"/>
    <property type="match status" value="1"/>
</dbReference>
<dbReference type="NCBIfam" id="TIGR00229">
    <property type="entry name" value="sensory_box"/>
    <property type="match status" value="1"/>
</dbReference>
<feature type="coiled-coil region" evidence="9">
    <location>
        <begin position="186"/>
        <end position="213"/>
    </location>
</feature>
<keyword evidence="7" id="KW-0067">ATP-binding</keyword>
<keyword evidence="6" id="KW-0418">Kinase</keyword>
<keyword evidence="5" id="KW-0547">Nucleotide-binding</keyword>
<accession>A0A1M7YJY5</accession>
<comment type="catalytic activity">
    <reaction evidence="1">
        <text>ATP + protein L-histidine = ADP + protein N-phospho-L-histidine.</text>
        <dbReference type="EC" id="2.7.13.3"/>
    </reaction>
</comment>
<keyword evidence="3" id="KW-0597">Phosphoprotein</keyword>
<dbReference type="InterPro" id="IPR000014">
    <property type="entry name" value="PAS"/>
</dbReference>
<dbReference type="PANTHER" id="PTHR43065">
    <property type="entry name" value="SENSOR HISTIDINE KINASE"/>
    <property type="match status" value="1"/>
</dbReference>
<feature type="domain" description="Histidine kinase" evidence="10">
    <location>
        <begin position="379"/>
        <end position="629"/>
    </location>
</feature>
<evidence type="ECO:0000259" key="12">
    <source>
        <dbReference type="PROSITE" id="PS50113"/>
    </source>
</evidence>
<evidence type="ECO:0000256" key="1">
    <source>
        <dbReference type="ARBA" id="ARBA00000085"/>
    </source>
</evidence>
<dbReference type="PROSITE" id="PS50113">
    <property type="entry name" value="PAC"/>
    <property type="match status" value="1"/>
</dbReference>
<dbReference type="InterPro" id="IPR005467">
    <property type="entry name" value="His_kinase_dom"/>
</dbReference>
<keyword evidence="4" id="KW-0808">Transferase</keyword>
<dbReference type="Pfam" id="PF02518">
    <property type="entry name" value="HATPase_c"/>
    <property type="match status" value="1"/>
</dbReference>
<dbReference type="InterPro" id="IPR036890">
    <property type="entry name" value="HATPase_C_sf"/>
</dbReference>
<evidence type="ECO:0000256" key="2">
    <source>
        <dbReference type="ARBA" id="ARBA00012438"/>
    </source>
</evidence>
<dbReference type="Proteomes" id="UP000184603">
    <property type="component" value="Unassembled WGS sequence"/>
</dbReference>
<feature type="domain" description="PAS" evidence="11">
    <location>
        <begin position="241"/>
        <end position="287"/>
    </location>
</feature>
<dbReference type="GO" id="GO:0000155">
    <property type="term" value="F:phosphorelay sensor kinase activity"/>
    <property type="evidence" value="ECO:0007669"/>
    <property type="project" value="InterPro"/>
</dbReference>
<dbReference type="InterPro" id="IPR003661">
    <property type="entry name" value="HisK_dim/P_dom"/>
</dbReference>
<dbReference type="InterPro" id="IPR003594">
    <property type="entry name" value="HATPase_dom"/>
</dbReference>
<evidence type="ECO:0000259" key="11">
    <source>
        <dbReference type="PROSITE" id="PS50112"/>
    </source>
</evidence>
<dbReference type="SUPFAM" id="SSF55874">
    <property type="entry name" value="ATPase domain of HSP90 chaperone/DNA topoisomerase II/histidine kinase"/>
    <property type="match status" value="1"/>
</dbReference>